<dbReference type="PANTHER" id="PTHR30158">
    <property type="entry name" value="ACRA/E-RELATED COMPONENT OF DRUG EFFLUX TRANSPORTER"/>
    <property type="match status" value="1"/>
</dbReference>
<name>A0A1G7IP25_9BACT</name>
<evidence type="ECO:0000259" key="6">
    <source>
        <dbReference type="Pfam" id="PF25944"/>
    </source>
</evidence>
<reference evidence="8 9" key="1">
    <citation type="submission" date="2016-10" db="EMBL/GenBank/DDBJ databases">
        <authorList>
            <person name="de Groot N.N."/>
        </authorList>
    </citation>
    <scope>NUCLEOTIDE SEQUENCE [LARGE SCALE GENOMIC DNA]</scope>
    <source>
        <strain evidence="8 9">GAS232</strain>
    </source>
</reference>
<evidence type="ECO:0000259" key="4">
    <source>
        <dbReference type="Pfam" id="PF25876"/>
    </source>
</evidence>
<feature type="domain" description="Multidrug resistance protein MdtA-like alpha-helical hairpin" evidence="4">
    <location>
        <begin position="125"/>
        <end position="201"/>
    </location>
</feature>
<dbReference type="GO" id="GO:0022857">
    <property type="term" value="F:transmembrane transporter activity"/>
    <property type="evidence" value="ECO:0007669"/>
    <property type="project" value="InterPro"/>
</dbReference>
<dbReference type="NCBIfam" id="TIGR01730">
    <property type="entry name" value="RND_mfp"/>
    <property type="match status" value="1"/>
</dbReference>
<evidence type="ECO:0000313" key="8">
    <source>
        <dbReference type="EMBL" id="SDF14500.1"/>
    </source>
</evidence>
<evidence type="ECO:0000256" key="1">
    <source>
        <dbReference type="ARBA" id="ARBA00004196"/>
    </source>
</evidence>
<evidence type="ECO:0000313" key="9">
    <source>
        <dbReference type="Proteomes" id="UP000182427"/>
    </source>
</evidence>
<feature type="coiled-coil region" evidence="3">
    <location>
        <begin position="118"/>
        <end position="190"/>
    </location>
</feature>
<protein>
    <submittedName>
        <fullName evidence="8">Membrane fusion protein, multidrug efflux system</fullName>
    </submittedName>
</protein>
<dbReference type="AlphaFoldDB" id="A0A1G7IP25"/>
<evidence type="ECO:0000259" key="7">
    <source>
        <dbReference type="Pfam" id="PF25967"/>
    </source>
</evidence>
<keyword evidence="3" id="KW-0175">Coiled coil</keyword>
<proteinExistence type="inferred from homology"/>
<dbReference type="Pfam" id="PF25944">
    <property type="entry name" value="Beta-barrel_RND"/>
    <property type="match status" value="1"/>
</dbReference>
<dbReference type="Pfam" id="PF25967">
    <property type="entry name" value="RND-MFP_C"/>
    <property type="match status" value="1"/>
</dbReference>
<feature type="domain" description="Multidrug resistance protein MdtA-like C-terminal permuted SH3" evidence="7">
    <location>
        <begin position="331"/>
        <end position="392"/>
    </location>
</feature>
<dbReference type="Gene3D" id="2.40.50.100">
    <property type="match status" value="1"/>
</dbReference>
<dbReference type="RefSeq" id="WP_231966806.1">
    <property type="nucleotide sequence ID" value="NZ_LT629690.1"/>
</dbReference>
<evidence type="ECO:0000256" key="2">
    <source>
        <dbReference type="ARBA" id="ARBA00009477"/>
    </source>
</evidence>
<dbReference type="Gene3D" id="2.40.30.170">
    <property type="match status" value="1"/>
</dbReference>
<evidence type="ECO:0000256" key="3">
    <source>
        <dbReference type="SAM" id="Coils"/>
    </source>
</evidence>
<dbReference type="GO" id="GO:0005886">
    <property type="term" value="C:plasma membrane"/>
    <property type="evidence" value="ECO:0007669"/>
    <property type="project" value="TreeGrafter"/>
</dbReference>
<organism evidence="8 9">
    <name type="scientific">Terriglobus roseus</name>
    <dbReference type="NCBI Taxonomy" id="392734"/>
    <lineage>
        <taxon>Bacteria</taxon>
        <taxon>Pseudomonadati</taxon>
        <taxon>Acidobacteriota</taxon>
        <taxon>Terriglobia</taxon>
        <taxon>Terriglobales</taxon>
        <taxon>Acidobacteriaceae</taxon>
        <taxon>Terriglobus</taxon>
    </lineage>
</organism>
<dbReference type="InterPro" id="IPR058624">
    <property type="entry name" value="MdtA-like_HH"/>
</dbReference>
<dbReference type="Proteomes" id="UP000182427">
    <property type="component" value="Chromosome I"/>
</dbReference>
<sequence>MTMPAVSRVNQRTPLAQSASRAAFILAGASIVLLATGCESKPAAPPQMGPLPVSVVTVQPSDVALNNQWVGTLDGFVNAQIQPQVTGYLIRQDYREGSVVSKGQVLFEIDPRPFQATLDQAKGQVASAEAALGQAQAALKLAEINVTRDTPLAEQKAIAQSQLDQEVQTKAQNEANVQQAKAQIAAARAAEETATINLGFTKVRSLISGVAGQAVTQIGNLVSPQTALTSVSQLDPVKVFFSISDSEYLALMGRNGGTDADLLKNAGKVPLTLTLANGDTYPHKGKIAFIDRQMNQQTGAIRIAAVFPNPNNLLRPGQFGRVSANTEIRRNAITVPQVAVTDTQGMKQVFTVDANNKVHVVTVQVGAESGKDFIITSGLASGSRVVVDNLQKLKEGVPVAPHAPAPASATPAEAR</sequence>
<dbReference type="InterPro" id="IPR006143">
    <property type="entry name" value="RND_pump_MFP"/>
</dbReference>
<accession>A0A1G7IP25</accession>
<dbReference type="GO" id="GO:0030313">
    <property type="term" value="C:cell envelope"/>
    <property type="evidence" value="ECO:0007669"/>
    <property type="project" value="UniProtKB-SubCell"/>
</dbReference>
<dbReference type="InterPro" id="IPR058625">
    <property type="entry name" value="MdtA-like_BSH"/>
</dbReference>
<dbReference type="Pfam" id="PF25917">
    <property type="entry name" value="BSH_RND"/>
    <property type="match status" value="1"/>
</dbReference>
<feature type="domain" description="Multidrug resistance protein MdtA-like beta-barrel" evidence="6">
    <location>
        <begin position="236"/>
        <end position="323"/>
    </location>
</feature>
<dbReference type="SUPFAM" id="SSF111369">
    <property type="entry name" value="HlyD-like secretion proteins"/>
    <property type="match status" value="1"/>
</dbReference>
<dbReference type="Gene3D" id="1.10.287.470">
    <property type="entry name" value="Helix hairpin bin"/>
    <property type="match status" value="1"/>
</dbReference>
<dbReference type="InterPro" id="IPR058626">
    <property type="entry name" value="MdtA-like_b-barrel"/>
</dbReference>
<dbReference type="Gene3D" id="2.40.420.20">
    <property type="match status" value="1"/>
</dbReference>
<evidence type="ECO:0000259" key="5">
    <source>
        <dbReference type="Pfam" id="PF25917"/>
    </source>
</evidence>
<dbReference type="Pfam" id="PF25876">
    <property type="entry name" value="HH_MFP_RND"/>
    <property type="match status" value="1"/>
</dbReference>
<dbReference type="GO" id="GO:0046677">
    <property type="term" value="P:response to antibiotic"/>
    <property type="evidence" value="ECO:0007669"/>
    <property type="project" value="TreeGrafter"/>
</dbReference>
<comment type="similarity">
    <text evidence="2">Belongs to the membrane fusion protein (MFP) (TC 8.A.1) family.</text>
</comment>
<comment type="subcellular location">
    <subcellularLocation>
        <location evidence="1">Cell envelope</location>
    </subcellularLocation>
</comment>
<feature type="domain" description="Multidrug resistance protein MdtA-like barrel-sandwich hybrid" evidence="5">
    <location>
        <begin position="79"/>
        <end position="227"/>
    </location>
</feature>
<dbReference type="EMBL" id="LT629690">
    <property type="protein sequence ID" value="SDF14500.1"/>
    <property type="molecule type" value="Genomic_DNA"/>
</dbReference>
<gene>
    <name evidence="8" type="ORF">SAMN05444167_1523</name>
</gene>
<keyword evidence="9" id="KW-1185">Reference proteome</keyword>
<dbReference type="InterPro" id="IPR058627">
    <property type="entry name" value="MdtA-like_C"/>
</dbReference>